<dbReference type="RefSeq" id="XP_003881528.1">
    <property type="nucleotide sequence ID" value="XM_003881479.1"/>
</dbReference>
<evidence type="ECO:0000313" key="6">
    <source>
        <dbReference type="EMBL" id="CBZ51495.1"/>
    </source>
</evidence>
<keyword evidence="3" id="KW-0812">Transmembrane</keyword>
<dbReference type="PANTHER" id="PTHR11319">
    <property type="entry name" value="G PROTEIN-COUPLED RECEPTOR-RELATED"/>
    <property type="match status" value="1"/>
</dbReference>
<dbReference type="EMBL" id="LN714479">
    <property type="protein sequence ID" value="CEL65445.1"/>
    <property type="molecule type" value="Genomic_DNA"/>
</dbReference>
<feature type="compositionally biased region" description="Low complexity" evidence="2">
    <location>
        <begin position="7259"/>
        <end position="7268"/>
    </location>
</feature>
<organism evidence="6 8">
    <name type="scientific">Neospora caninum (strain Liverpool)</name>
    <dbReference type="NCBI Taxonomy" id="572307"/>
    <lineage>
        <taxon>Eukaryota</taxon>
        <taxon>Sar</taxon>
        <taxon>Alveolata</taxon>
        <taxon>Apicomplexa</taxon>
        <taxon>Conoidasida</taxon>
        <taxon>Coccidia</taxon>
        <taxon>Eucoccidiorida</taxon>
        <taxon>Eimeriorina</taxon>
        <taxon>Sarcocystidae</taxon>
        <taxon>Neospora</taxon>
    </lineage>
</organism>
<feature type="compositionally biased region" description="Basic residues" evidence="2">
    <location>
        <begin position="2728"/>
        <end position="2747"/>
    </location>
</feature>
<feature type="transmembrane region" description="Helical" evidence="3">
    <location>
        <begin position="6590"/>
        <end position="6609"/>
    </location>
</feature>
<reference evidence="8" key="3">
    <citation type="journal article" date="2012" name="PLoS Pathog.">
        <title>Comparative genomics of the apicomplexan parasites Toxoplasma gondii and Neospora caninum: Coccidia differing in host range and transmission strategy.</title>
        <authorList>
            <person name="Reid A.J."/>
            <person name="Vermont S.J."/>
            <person name="Cotton J.A."/>
            <person name="Harris D."/>
            <person name="Hill-Cawthorne G.A."/>
            <person name="Konen-Waisman S."/>
            <person name="Latham S.M."/>
            <person name="Mourier T."/>
            <person name="Norton R."/>
            <person name="Quail M.A."/>
            <person name="Sanders M."/>
            <person name="Shanmugam D."/>
            <person name="Sohal A."/>
            <person name="Wasmuth J.D."/>
            <person name="Brunk B."/>
            <person name="Grigg M.E."/>
            <person name="Howard J.C."/>
            <person name="Parkinson J."/>
            <person name="Roos D.S."/>
            <person name="Trees A.J."/>
            <person name="Berriman M."/>
            <person name="Pain A."/>
            <person name="Wastling J.M."/>
        </authorList>
    </citation>
    <scope>NUCLEOTIDE SEQUENCE [LARGE SCALE GENOMIC DNA]</scope>
    <source>
        <strain evidence="8">Liverpool</strain>
    </source>
</reference>
<dbReference type="EMBL" id="FR823386">
    <property type="protein sequence ID" value="CBZ51495.1"/>
    <property type="molecule type" value="Genomic_DNA"/>
</dbReference>
<feature type="region of interest" description="Disordered" evidence="2">
    <location>
        <begin position="5739"/>
        <end position="5812"/>
    </location>
</feature>
<reference evidence="7" key="4">
    <citation type="journal article" date="2015" name="PLoS ONE">
        <title>Comprehensive Evaluation of Toxoplasma gondii VEG and Neospora caninum LIV Genomes with Tachyzoite Stage Transcriptome and Proteome Defines Novel Transcript Features.</title>
        <authorList>
            <person name="Ramaprasad A."/>
            <person name="Mourier T."/>
            <person name="Naeem R."/>
            <person name="Malas T.B."/>
            <person name="Moussa E."/>
            <person name="Panigrahi A."/>
            <person name="Vermont S.J."/>
            <person name="Otto T.D."/>
            <person name="Wastling J."/>
            <person name="Pain A."/>
        </authorList>
    </citation>
    <scope>NUCLEOTIDE SEQUENCE</scope>
    <source>
        <strain evidence="7">Liverpool</strain>
    </source>
</reference>
<evidence type="ECO:0000256" key="1">
    <source>
        <dbReference type="SAM" id="Coils"/>
    </source>
</evidence>
<feature type="compositionally biased region" description="Polar residues" evidence="2">
    <location>
        <begin position="3046"/>
        <end position="3066"/>
    </location>
</feature>
<protein>
    <submittedName>
        <fullName evidence="7">Signal peptide, CUB and EGF-like domain-containing protein 3</fullName>
    </submittedName>
</protein>
<feature type="transmembrane region" description="Helical" evidence="3">
    <location>
        <begin position="6328"/>
        <end position="6352"/>
    </location>
</feature>
<feature type="region of interest" description="Disordered" evidence="2">
    <location>
        <begin position="4501"/>
        <end position="4521"/>
    </location>
</feature>
<dbReference type="InParanoid" id="F0VCY0"/>
<feature type="region of interest" description="Disordered" evidence="2">
    <location>
        <begin position="2728"/>
        <end position="2755"/>
    </location>
</feature>
<dbReference type="eggNOG" id="KOG1217">
    <property type="taxonomic scope" value="Eukaryota"/>
</dbReference>
<feature type="transmembrane region" description="Helical" evidence="3">
    <location>
        <begin position="6469"/>
        <end position="6495"/>
    </location>
</feature>
<sequence>MLETGTRSGTSAHEQRTACGSGMFLSSETDDASGETQQTVKIDESMNCWNICAFVEDLVYDTCAKDASPVNCMSSALKTNSLIPDAYKASCSYSSPETTSPRFWDAEPDSQFCLDKGMYAWLSSTSWDEFVSKKPKECLYPKQDPTTQEPPPTAYVNDAMSGFGEALGSLTPVEFYVVVRGAEEAMKNPVEYGAYLASSIVPKDYWEQAAADAKEGWLVARAFAVPDNLSDFAMLTTAEDGTSTSAHICLYAVVETSNYSDGTRKTFTNYGMIAQSNTCEGQIGVLPVADIRGSGIFDSSAQEISRKTGFNLCVARRWVTSQSEDNGVQVTSQRPMFHVGLDAPCASFVAAYSYTDQVPAHGGQWEQYFVAKTYPLTRGIYGLPDSARCPWASAVQYGLKCYASVEEDLFMYIGSFAEAQLTCRRLVSDLRVPSDFSRVAVMQSDDDAKIMNFLSEPDTFSWVGLFQGTQALLPVKSASLDSSRLPEQSCPAAVLEEEQSAHRHSDIEQKCLKAGADISSPPWTTTWVGLDGSAKIAPYVRSSWHAGREAGQDGIEGLMGGGRGRGTLGSLCQRLSPDTAGVDFVRRWDIKWCSGHPQTEKDNRYVDCAGLRVFDDMQACIESAPCDEANPVFCTYPVDYGPYLVATSANAEGSGGTLRLPPSVRCRLGEACVLQFSLTQPGTSSETTLPGSSGTIWGLPPEGGFVAIKASCAAVDGAMLGPVAISSEVDLASLAGFSSASVGLYELCYCNANAPVVTQAANGVAVNTRCSHESEFNQMVASLALAINSESVGFRQAVELPARAVSVSTRAVLSLVGREAWGGVPTLFCGWEGATKSCPFEVHVTSNGSWKSRPFTTKLRFVPAANDDPSTSWCSADASEISVSVTVEAGDSAKAVFPGESATALFYAVCEGKKFIGYVVLKEVIKAVSAAVALDSVQLSVQSTVTDDDVTLVLRGEFTNNLLLRSKVVAVSVDSLTDTDCSSGSLANLPESSVTIVPFPALSAATDYLIELHFKAGPSAKKLCWIESVALGDSRPSHNFSTYLTTFPRASDVQTLSLEDSRCFVAPGDQPCSFRVTAEPLPSEENPINASPYLPSTFRVYVMEEACPSNSQDPVFDEIDNASYDESAGANMKGFPLELQGESDASLRALLQQRFFPWLQARGSAHFCWVYTRGDAAAACPNDSPPCGGSLGKIYAVGAVADDASNVLVCLPDDPEPCLATVNGVNLNLYETASNRMAALERCGSDTGIGLLTPWGPYSPLVSSSLSAVEIRVLQAQSGSRLASQARPASSGLHDQPSMGRGSDLKAAAQAHAFQGSDGRGELQRSIWSFVADGDVTDPSAGVPAANSTRLVFQVPFSSEGAGFDLCFRSGESDSEDLTRFTETVGHVLFAWRLYSATLDAEITSNPMALWYRVDALSGIDLAHTYASVVVYLKPVDGYPADTAVPCDYEQDTSGDAALQIQGPVQPFEATGESVPGEPSLEGTLGSFKLQVTHTKTMAVCWSQLLQKASQPNGSTSKNPISAQSATLLGYVAGPSLPDTGDAPAVAVSCALATSQCRVTVVPVPATVPYTGGLAPAVPAFLDVAVTVLLDTELNQAPCPEPTDPAYNEARRATSKTRRVLPGDVLTPERQTFLIDSAAGELLKSTGKAGICYRIDRCAAESDASTSKCTQFLGLALWVGPTVETPERVTVCKTEDRQCVFDIDGLNMDAVDYSTARAAYSTACGGPGEYVYAKVKNSGATSTRDTNSDAVPDEVPQQGTALSAKTFAVDIQPASLWKLCWNPFEASGLEVEELDEDRFVVSRGFLVFPARPTVASRRVEQDSQGQAALDLVVSAMVTEAALEQISGPDAPVTQHSIYVSPLESVSDGASEDVACADSDQETEIHWSSVEPSTPTTSGAQASDIHYSILRVSIERKVCWKSIFRDATGKVIYEERIYLTTVPAVLAPELDNTVATQPEADLVLCSLGDEEMCLVTLKPKASTDPTDTATFAPGGELYVVNGFDCPSVRSDPRFQNAAADVPTTAAEAVLLHVVTSEASKKTLSFPLDDRTWMSSRQAAVLCYIFDSSQCTMPDGCVEKIGAMFWRGPRISEDTQLRIFCNDSQGCDINVTGLNLNTFDLSYSRVAALDACGKPGGLGRLEIVTYPDGYVQASPVEPLEDYFSADDRLEQGAFAVNRMGRGLLTCGASETVSVKTASWGLANRQPTAVTCAPLDVAAQVAAHCKGKHICVMYPHSPEDDAAVESYTGLNRDEFLRLDDPCPESGRDTLTLVGTHECVPGDSRAESAALVEMSSRALEGADSVHPSTKPMQMSLKLPPDVAKLYELCWNPDQVITLQPTRYSVKLGVAQIVPTAGMVDLISTVFKRIDDANVEVGVKGILSEEAAVQTSIYLKDIPKNGAISCSNDDPDEAIAKSTYMSYESGDSGTAVILYRIAAVNTEKAVCWRWASDEFASDGGGLQSIFVGTLPGAVNPRPRDWGEMMCGLPGGAECSIEFEPDKLLNTYPAEPQVDDPGAVTGFTDYSRFTNLHGHLQSAALVGLIAGRETCPDDRQDLAYQRFSQTANVGEDLPDSAIQETTLGLPISGGGPAALASTLSTGHLHWLAVHRDAVVCWVNERDCTTDQAPRIVKCTATVGTLSWKGPVPTAWSASLLQLMCRTGAPCRLKIPGHNLFKLDLSQSPVAVVRTCGGDDGPGIAQIEQTPTLYPGGEAAQSEESGALLQTSMSLSSKRRRTVRQFGRSGKRGGRKHADKCDARSSTGKTTVGLVARDRGHFSALEALTGSWRTPSSSVDDTLEVLTTIKSGGAYAICWNPSASSTSLADFTIKVGEVFSYGVEAINALCYSGSYCEVNFTYIGNSNPTLFIGVKAVDCSDPDLTTELGSGGVFRNTKRNTIILSEPIPSRPESSRVSYKLCWCDATDVKDCVGTAYTVPVGTLSVQFVEEKAVACQESFGPCRISFDASDFDGDASGGMFLTEYSGTDADCTQSRRYIPDVVEEAGKLVVQVNQENLATALGHAADNGAFAICRQIKGAVPEDTEGPPASDHDGGNSATPGSEQNAGGNNEEQGSHQSGGGAPEQESPPAAGEDRADSDAGHGTGEDTTGNGAPGVGDAADKGSENGVGGDAAGPGAEPSGQADPTASQSTNLEAKAPTSALVQLDGSADSGGSQQVTLSPARLGVLQFAGPLGAERQDATQAAVLGKPTRITVTTQGFSRFIGTDVTVSRPDMPASLANVRLVPTGGCGRDNGSNTVPLTLSDVTNGARDITENAVYEQGSILHVNVGSLRQLDVCWCNLETACNDDADFSVPVVTVALVAPQQDLAVECACGSRCPFEFEGVAADPKHDLEPDYFVREDECSVRPAGLPDTGHLITVDMASARAKGVGGGSETDSDQSSAGTPATSNTQIKAFKEVVSRSPLFPSELELKSKAFSICYCASKSGGCATDALIKIGTLTIYDVWMGPMTAILADDVTITPPKPPFHGVQGTVYADAGELRLPVKADSDMAYAVDLSPLGNEESPASVVAVHYCESEVTQGCEAAGAPRIDLTQIVLRGPASPSVEVECVLGQKCAVFTKVFNPAEEDRLAALESCGSSTGRNYGISNGVTPGAKDLAKAVDVTFGWEETLPDIGRADLDLCWCKKTDEVDCSTVSQYTFKVGTLNISGLAAGQEVTCHVGAVCDAHLQGYRLREDVTNVRVVSGACGTGGEVSGLPNGGVLEPQEVDASSAHVTSKQPFFGMAPEAAAICQCPLPSSSCTSPADFAWNAGTFTFEGPSERVVSYAFSGNAVNVELEWRGEQQAASDFFILTQDTKCTGQTSGLIDGFRQNGLGRLNNAHVSWETFPYKGGIHSVCYCRRSTPLQNGASDPFRAEGGSTAQHLCSTVAEYRVPVAVVLVTGPVTSSAVFACFVGAECLIDISVAGLDSSDNQDFLKSATVYVTQESCDAEAAMEATLSKAYGASGTLDDASANVQMKTFNQTFRFTTAVSIAAGYYVACWKPASASSAILLGDFVVKGPLVEEAAWESSSGQDVDVGLTYAGLEGSKEASEMRIRVYPIPAGEEKDTFNCAAPDPTESRPYLRFTNLDRAPDAVESVSMQFSRIVWRSVSIVIDDKTPDLTPGAYFAVCFCNGNRGDCAEARSYFFQLNTWVVGGLSQRTVEESVPVGRTVTLTLSGKRLPLRNHLMMLSQTDPTTLAERHCGDDVSPQDVQIVSATRPTHVTDWVAFKDFTVASSTRTTLLCWCGGDACETGNMFRTFVGKVSVEYPTFEATTAVIGGTFSITLRGSMLRSLDAITVVDQHTQCGAEGTDAMDASVVEVPAGLPFADLATLRTARVVHADSASSGSLTAASDATSLFWQSWPIKTKASVSGHLRVCYCSSEEGVCSGAGRFSIWVGSVQVRGPSTGDVDVVQVEGQQKIEATGVGLALTDKLKIFPRSLAVADSVSDNRALCESGGLESTTLTADYVSPDGTTETFPADLQPGYRYVLCWSAGTTAPSANARLRRLALKRTKPSASTPSSTAAEGETSPSTLQLGAEEAAAALNLLKQAGRAESTAAARAAAADNGETSTETGSKWNYLDAFTPKGFRSGLDFRLVQNFDDEVLYIPGSPDLTHAYVAYLGQQDSAGDCESIKQDPLATFKTMFRLQDDSVSFKVGSMTVAGRYPVCLCDSTADECYDVGTASVEESYWKTVAELVYDNRFFMLPCVSRGEPETTEDQTGWSEDRVWLPDGMGVWSFILTTTGSQSLHPMPVLKRTRPTGSKAATWVNFYAKGLRSTVACATDRKQRLYFLGPGRVYMMEPVPGLSPNLSTATGKTFTHSVLKPVDFSIREPYIFFSDYESQVITTINIENPELTHAFYPTDPVMLFSAGVTVLDVDQDYMALCVADTFNHIVGRLNISFETMKTRQTAVKAVPWTSYFGTPKTAQHGINGFSYPFALANYSPQSASAGDLASLLLVTELVSDRLVFLDLKNNGLSFYKQISLSERHLISGLRSIDKTVLLISRAWPPTATSGGMDAYVALLNLQDVGGNLYFTYPDFRSKLQSGLFYSFEPLITGSTIQSFREAPGSDLATMGLTLDSATGVIKGTVSHTGSFNIAVTGGDLLETYTWSISGEAGCRSGEYFDSVKNACELCPVGTFRDQETSLQNCHDIKPYSTTLSPGSTQLAQCRCLPGFEIGNLGDCHPCTSGTYKSSISDTKCTGRCPGNMHSYIQGAESEEALLCLCDAGYYADESGCKPCQQGSYCTGEYDPPKPCPENHTTKAGASKSIGDCVCVAGYTKQGDKCVECDRLSYKGTTGNDACTACPQPAAKGDRGALIASTKLDEAQFTNKPGAKKVSDCVLCASGFFYDVTNGGCTPCRKNYYCPGKNTEPRGCVENATTLREGAESTFDCRCPKGHGGSVARNPLDKAIVCVGCPKNTFQHLDGIMTGCLPCPPFTMTKTTKSTSFSACVARPGFYLSSRLADIMRGFAGARALDGVVGEDLDEEEESKSNVTVMSASSPTLESVRQAETKYENMSDEDLLEVPRVCQHGTEIVKLLLPEIKMQKYTSSFEQCIVACARNVYCTSLTYTNGGSDVPAMTATVTNHTGTFIIAYSICELHMYGPDIDAVTAASITDRFTGTTVPASMTVSCALRRPQSDTVWRAVTYEECPANAYCPGSDEAQIYQCPSSSVTIATRASTAEHCKCIPGYYLSGRQCEPCKMGTYKNTTDNAACTDCPAGFTTGNMASISAYDCACIPGLYMIANPDTDTNDEALAPPSDGTNSAGGEPGETEPKPDADGSESDTGGEPAAEHPGRAEPVPNASAGEAADSEAEGGSGTEPVSAVQLLGGRLVRGDRGELQKALKASQDFASIRSAFQRGDAIGEEQGLSFYQTSKAAWLAPDIRHELEKVVSLHQCVSCYKHMYCPGLWMDPPMNQTHMPPQLCPEGSAVPLSTALSDSVEKCLCLSGYASVGTSVGGAGDASVAFGCVKCASGTYKELQENAPCAGRCMRDAETIEGAVAKVQCFCKIGKYAIVAEDSEAIITCQDCIPGGVCPGGLKTLARQAVEEDHNFVQITIYDHQVPFPSNGFYAVYKPLNQTVWDPSMVPMVPSFTGDTFEEFTSGVSESASENDSETAGGLDLVDESTEGSDETSGVVSPESAGGQGGELSEISGAVSTLQVRTRENTEAVHRYDRIPDIHPCVDDVRCRGGSHNSCVEGSAGYLCSACEDGYSQIRYKSGCYACLALWLDSLLFILMRLVVCAIIWVITALSNIAVQQQACIHPVLIRIAMSHMFFLSVYGLMPATSQSELSSWASIYRVFFFDFYFSTHPYSKVSCFFRHLGIVLSDTHQWYWQRFFQIFVPFFDAVFLTVLGALCVAAYKVVYSGYIARVRVVLQEAREAHGDDIWTERTIRKIESERCLGMFRYISTTSSPFESFVRLLTDLVPAYTALWLWHFPSFVVECTMLMGCVETRYKMEDPIKVLAAFPVQVCSLEDPYFLAGLSLGGVGLLVWGVGSIAGFVAYMSRDHSSDTIDQRFKHGFLVNGYQYEYRWWEGLIGLRKTCVALIMTMYVHTNSSGAQEIFRNSANLALTVLSTALQLQLEPFDKRSHNMANRMEFYGLMVNIVIGIIIQGSYYFDAFKYMGGAPLAVATFYYLYVLWSLFVEWGRMVMMRPYLVSIPSFWRYYNRVTRSLARLYTSGNAKIYYNYITKDMVLEAATKSRVFHLRRLLLRRKKTSYRKINYENRTYFVAALSDSLSQLVIAWCQFTIPGDWLDFTIRYAFCYCFWQRYQDTRSLRVPLDLEEFEAVKPTLFSDWYYDSEKHDQQGDGELDFGMEFLDGADITFNTAEQDFLDLMLDDDVYDDSPITLMELYVAVQSMQHVPQRQLRRLHMAYRERMTQAADSTAPQLRKENHALEGELEELNRALQEMAGADDKIPDLTFSPLDFFFTVEMVNQAQHEIERLRGLIESEIDDIARARAAQAVAVHLELSLNENADVDELLETMAFEEQTAKEEAAARIAYVDESKKRIQKKKAALAGRRPHLALAAKRPPLNLEDKRRLRLGPAAEAGPAAQRKIGLVVPGAAPVAAKRRISRHTVDMHRTLQGVAEGAAPVGVLRPDRQVPRGASGDQLEGTRRTIRLGPGPSTDSPYGNKRTLRRDMTGSSSDVGGEPATEPKRVARTVSPLRSRDASVGESAEGDAEKAEPPTSSSGAVGTVRSVLRPEPPGPTESPLRRDSELSASPSPSSSPSPEPREKQGPELAGRRRLGPLGGSRPPPQDAEAPPPAASSSPLAAQPKGQGLPLGKRQLKRPGNAKQD</sequence>
<feature type="coiled-coil region" evidence="1">
    <location>
        <begin position="6878"/>
        <end position="6946"/>
    </location>
</feature>
<reference evidence="6" key="1">
    <citation type="submission" date="2011-02" db="EMBL/GenBank/DDBJ databases">
        <authorList>
            <person name="Aslett M."/>
        </authorList>
    </citation>
    <scope>NUCLEOTIDE SEQUENCE</scope>
    <source>
        <strain evidence="6">Liverpool</strain>
    </source>
</reference>
<keyword evidence="3" id="KW-0472">Membrane</keyword>
<feature type="compositionally biased region" description="Acidic residues" evidence="2">
    <location>
        <begin position="6113"/>
        <end position="6122"/>
    </location>
</feature>
<dbReference type="SUPFAM" id="SSF57184">
    <property type="entry name" value="Growth factor receptor domain"/>
    <property type="match status" value="1"/>
</dbReference>
<dbReference type="Pfam" id="PF24634">
    <property type="entry name" value="DUF7631"/>
    <property type="match status" value="1"/>
</dbReference>
<gene>
    <name evidence="7" type="ORF">BN1204_012890</name>
    <name evidence="6" type="ORF">NCLIV_012890</name>
</gene>
<feature type="domain" description="DUF7631" evidence="5">
    <location>
        <begin position="6015"/>
        <end position="6061"/>
    </location>
</feature>
<evidence type="ECO:0000259" key="5">
    <source>
        <dbReference type="Pfam" id="PF24634"/>
    </source>
</evidence>
<proteinExistence type="predicted"/>
<feature type="domain" description="Tyrosine-protein kinase ephrin type A/B receptor-like" evidence="4">
    <location>
        <begin position="5680"/>
        <end position="5725"/>
    </location>
</feature>
<feature type="region of interest" description="Disordered" evidence="2">
    <location>
        <begin position="3377"/>
        <end position="3398"/>
    </location>
</feature>
<dbReference type="PANTHER" id="PTHR11319:SF35">
    <property type="entry name" value="OUTER MEMBRANE PROTEIN PMPC-RELATED"/>
    <property type="match status" value="1"/>
</dbReference>
<feature type="transmembrane region" description="Helical" evidence="3">
    <location>
        <begin position="6251"/>
        <end position="6274"/>
    </location>
</feature>
<dbReference type="InterPro" id="IPR009030">
    <property type="entry name" value="Growth_fac_rcpt_cys_sf"/>
</dbReference>
<dbReference type="OrthoDB" id="410989at2759"/>
<feature type="region of interest" description="Disordered" evidence="2">
    <location>
        <begin position="3030"/>
        <end position="3140"/>
    </location>
</feature>
<feature type="region of interest" description="Disordered" evidence="2">
    <location>
        <begin position="7083"/>
        <end position="7289"/>
    </location>
</feature>
<feature type="transmembrane region" description="Helical" evidence="3">
    <location>
        <begin position="6615"/>
        <end position="6635"/>
    </location>
</feature>
<evidence type="ECO:0000313" key="7">
    <source>
        <dbReference type="EMBL" id="CEL65445.1"/>
    </source>
</evidence>
<keyword evidence="8" id="KW-1185">Reference proteome</keyword>
<dbReference type="Proteomes" id="UP000007494">
    <property type="component" value="Chromosome V"/>
</dbReference>
<feature type="transmembrane region" description="Helical" evidence="3">
    <location>
        <begin position="6409"/>
        <end position="6428"/>
    </location>
</feature>
<evidence type="ECO:0000313" key="8">
    <source>
        <dbReference type="Proteomes" id="UP000007494"/>
    </source>
</evidence>
<keyword evidence="1" id="KW-0175">Coiled coil</keyword>
<evidence type="ECO:0000259" key="4">
    <source>
        <dbReference type="Pfam" id="PF07699"/>
    </source>
</evidence>
<feature type="domain" description="Tyrosine-protein kinase ephrin type A/B receptor-like" evidence="4">
    <location>
        <begin position="5170"/>
        <end position="5209"/>
    </location>
</feature>
<feature type="compositionally biased region" description="Pro residues" evidence="2">
    <location>
        <begin position="7246"/>
        <end position="7258"/>
    </location>
</feature>
<dbReference type="OMA" id="MANRMEF"/>
<name>F0VCY0_NEOCL</name>
<feature type="region of interest" description="Disordered" evidence="2">
    <location>
        <begin position="1282"/>
        <end position="1305"/>
    </location>
</feature>
<dbReference type="Pfam" id="PF07699">
    <property type="entry name" value="Ephrin_rec_like"/>
    <property type="match status" value="3"/>
</dbReference>
<dbReference type="InterPro" id="IPR011641">
    <property type="entry name" value="Tyr-kin_ephrin_A/B_rcpt-like"/>
</dbReference>
<feature type="region of interest" description="Disordered" evidence="2">
    <location>
        <begin position="6093"/>
        <end position="6140"/>
    </location>
</feature>
<feature type="compositionally biased region" description="Polar residues" evidence="2">
    <location>
        <begin position="3388"/>
        <end position="3398"/>
    </location>
</feature>
<dbReference type="Gene3D" id="2.10.50.10">
    <property type="entry name" value="Tumor Necrosis Factor Receptor, subunit A, domain 2"/>
    <property type="match status" value="5"/>
</dbReference>
<dbReference type="VEuPathDB" id="ToxoDB:NCLIV_012890"/>
<dbReference type="GeneID" id="13440494"/>
<reference evidence="6" key="2">
    <citation type="submission" date="2011-03" db="EMBL/GenBank/DDBJ databases">
        <title>Comparative genomics and transcriptomics of Neospora caninum and Toxoplasma gondii.</title>
        <authorList>
            <person name="Reid A.J."/>
            <person name="Sohal A."/>
            <person name="Harris D."/>
            <person name="Quail M."/>
            <person name="Sanders M."/>
            <person name="Berriman M."/>
            <person name="Wastling J.M."/>
            <person name="Pain A."/>
        </authorList>
    </citation>
    <scope>NUCLEOTIDE SEQUENCE</scope>
    <source>
        <strain evidence="6">Liverpool</strain>
    </source>
</reference>
<feature type="transmembrane region" description="Helical" evidence="3">
    <location>
        <begin position="6216"/>
        <end position="6239"/>
    </location>
</feature>
<keyword evidence="3" id="KW-1133">Transmembrane helix</keyword>
<evidence type="ECO:0000256" key="3">
    <source>
        <dbReference type="SAM" id="Phobius"/>
    </source>
</evidence>
<dbReference type="SMART" id="SM01411">
    <property type="entry name" value="Ephrin_rec_like"/>
    <property type="match status" value="8"/>
</dbReference>
<dbReference type="InterPro" id="IPR056048">
    <property type="entry name" value="CRMPA/B-like_DUF7631"/>
</dbReference>
<accession>F0VCY0</accession>
<feature type="compositionally biased region" description="Low complexity" evidence="2">
    <location>
        <begin position="4504"/>
        <end position="4521"/>
    </location>
</feature>
<feature type="domain" description="Tyrosine-protein kinase ephrin type A/B receptor-like" evidence="4">
    <location>
        <begin position="5403"/>
        <end position="5441"/>
    </location>
</feature>
<evidence type="ECO:0000256" key="2">
    <source>
        <dbReference type="SAM" id="MobiDB-lite"/>
    </source>
</evidence>